<proteinExistence type="predicted"/>
<dbReference type="PROSITE" id="PS50887">
    <property type="entry name" value="GGDEF"/>
    <property type="match status" value="1"/>
</dbReference>
<evidence type="ECO:0000313" key="4">
    <source>
        <dbReference type="Proteomes" id="UP000614490"/>
    </source>
</evidence>
<dbReference type="AlphaFoldDB" id="A0A931HW97"/>
<evidence type="ECO:0000313" key="3">
    <source>
        <dbReference type="EMBL" id="MBH0230704.1"/>
    </source>
</evidence>
<dbReference type="InterPro" id="IPR000160">
    <property type="entry name" value="GGDEF_dom"/>
</dbReference>
<dbReference type="SUPFAM" id="SSF55073">
    <property type="entry name" value="Nucleotide cyclase"/>
    <property type="match status" value="1"/>
</dbReference>
<keyword evidence="1" id="KW-0812">Transmembrane</keyword>
<protein>
    <submittedName>
        <fullName evidence="3">Diguanylate cyclase</fullName>
    </submittedName>
</protein>
<feature type="transmembrane region" description="Helical" evidence="1">
    <location>
        <begin position="68"/>
        <end position="89"/>
    </location>
</feature>
<dbReference type="EMBL" id="JADZSC010000002">
    <property type="protein sequence ID" value="MBH0230704.1"/>
    <property type="molecule type" value="Genomic_DNA"/>
</dbReference>
<organism evidence="3 4">
    <name type="scientific">Halobacillus yeomjeoni</name>
    <dbReference type="NCBI Taxonomy" id="311194"/>
    <lineage>
        <taxon>Bacteria</taxon>
        <taxon>Bacillati</taxon>
        <taxon>Bacillota</taxon>
        <taxon>Bacilli</taxon>
        <taxon>Bacillales</taxon>
        <taxon>Bacillaceae</taxon>
        <taxon>Halobacillus</taxon>
    </lineage>
</organism>
<feature type="transmembrane region" description="Helical" evidence="1">
    <location>
        <begin position="162"/>
        <end position="181"/>
    </location>
</feature>
<dbReference type="FunFam" id="3.30.70.270:FF:000001">
    <property type="entry name" value="Diguanylate cyclase domain protein"/>
    <property type="match status" value="1"/>
</dbReference>
<feature type="transmembrane region" description="Helical" evidence="1">
    <location>
        <begin position="34"/>
        <end position="56"/>
    </location>
</feature>
<feature type="transmembrane region" description="Helical" evidence="1">
    <location>
        <begin position="132"/>
        <end position="150"/>
    </location>
</feature>
<sequence length="372" mass="42448">MIGDFIINVSILVTFLFLYFQFLQTPFIKKQKKIVKTIFIGVAGAVLTFLLMTFSIQANPTTIIDLRHIPLLISAIFGGWLSLFITWAANITIRFSMGINPSSISNLIGMTLISLAYIGIHLKVHDLWKKTFVMILTSNTIFLIMTYSLIPDKVYFLRLNLIFWPTLFAAGFFTVYLFNFMKKIHHKYDEYEKFATKDPLTGLFNVRKFDETMNELTHSKQRQPFSLLVIDIDHFKNINDTYGHPNGDQVLQQLARLLQESCRPTDFVFRNGGEEFTIILKDCPHHSAGHVAETIRKSISSHSFDIDHERKNITLTVSIGVAVFPYSSMNTDGLYKLADLALYEAKNSGRNKVKIYHPGTDSVPLKIQASSK</sequence>
<keyword evidence="1" id="KW-0472">Membrane</keyword>
<dbReference type="InterPro" id="IPR043128">
    <property type="entry name" value="Rev_trsase/Diguanyl_cyclase"/>
</dbReference>
<name>A0A931HW97_9BACI</name>
<evidence type="ECO:0000259" key="2">
    <source>
        <dbReference type="PROSITE" id="PS50887"/>
    </source>
</evidence>
<dbReference type="PANTHER" id="PTHR45138">
    <property type="entry name" value="REGULATORY COMPONENTS OF SENSORY TRANSDUCTION SYSTEM"/>
    <property type="match status" value="1"/>
</dbReference>
<keyword evidence="1" id="KW-1133">Transmembrane helix</keyword>
<dbReference type="SMART" id="SM00267">
    <property type="entry name" value="GGDEF"/>
    <property type="match status" value="1"/>
</dbReference>
<gene>
    <name evidence="3" type="ORF">H0267_10800</name>
</gene>
<accession>A0A931HW97</accession>
<evidence type="ECO:0000256" key="1">
    <source>
        <dbReference type="SAM" id="Phobius"/>
    </source>
</evidence>
<dbReference type="GO" id="GO:0005886">
    <property type="term" value="C:plasma membrane"/>
    <property type="evidence" value="ECO:0007669"/>
    <property type="project" value="TreeGrafter"/>
</dbReference>
<dbReference type="PANTHER" id="PTHR45138:SF9">
    <property type="entry name" value="DIGUANYLATE CYCLASE DGCM-RELATED"/>
    <property type="match status" value="1"/>
</dbReference>
<dbReference type="GO" id="GO:0043709">
    <property type="term" value="P:cell adhesion involved in single-species biofilm formation"/>
    <property type="evidence" value="ECO:0007669"/>
    <property type="project" value="TreeGrafter"/>
</dbReference>
<dbReference type="RefSeq" id="WP_197317321.1">
    <property type="nucleotide sequence ID" value="NZ_JADZSC010000002.1"/>
</dbReference>
<dbReference type="InterPro" id="IPR029787">
    <property type="entry name" value="Nucleotide_cyclase"/>
</dbReference>
<comment type="caution">
    <text evidence="3">The sequence shown here is derived from an EMBL/GenBank/DDBJ whole genome shotgun (WGS) entry which is preliminary data.</text>
</comment>
<dbReference type="Gene3D" id="3.30.70.270">
    <property type="match status" value="1"/>
</dbReference>
<dbReference type="Proteomes" id="UP000614490">
    <property type="component" value="Unassembled WGS sequence"/>
</dbReference>
<feature type="transmembrane region" description="Helical" evidence="1">
    <location>
        <begin position="101"/>
        <end position="120"/>
    </location>
</feature>
<reference evidence="3 4" key="1">
    <citation type="journal article" date="2005" name="Int. J. Syst. Evol. Microbiol.">
        <title>Halobacillus yeomjeoni sp. nov., isolated from a marine solar saltern in Korea.</title>
        <authorList>
            <person name="Yoon J.H."/>
            <person name="Kang S.J."/>
            <person name="Lee C.H."/>
            <person name="Oh H.W."/>
            <person name="Oh T.K."/>
        </authorList>
    </citation>
    <scope>NUCLEOTIDE SEQUENCE [LARGE SCALE GENOMIC DNA]</scope>
    <source>
        <strain evidence="3 4">KCTC 3957</strain>
    </source>
</reference>
<dbReference type="GO" id="GO:1902201">
    <property type="term" value="P:negative regulation of bacterial-type flagellum-dependent cell motility"/>
    <property type="evidence" value="ECO:0007669"/>
    <property type="project" value="TreeGrafter"/>
</dbReference>
<feature type="domain" description="GGDEF" evidence="2">
    <location>
        <begin position="223"/>
        <end position="358"/>
    </location>
</feature>
<dbReference type="Pfam" id="PF00990">
    <property type="entry name" value="GGDEF"/>
    <property type="match status" value="1"/>
</dbReference>
<dbReference type="GO" id="GO:0052621">
    <property type="term" value="F:diguanylate cyclase activity"/>
    <property type="evidence" value="ECO:0007669"/>
    <property type="project" value="TreeGrafter"/>
</dbReference>
<dbReference type="CDD" id="cd01949">
    <property type="entry name" value="GGDEF"/>
    <property type="match status" value="1"/>
</dbReference>
<dbReference type="NCBIfam" id="TIGR00254">
    <property type="entry name" value="GGDEF"/>
    <property type="match status" value="1"/>
</dbReference>
<dbReference type="InterPro" id="IPR050469">
    <property type="entry name" value="Diguanylate_Cyclase"/>
</dbReference>
<keyword evidence="4" id="KW-1185">Reference proteome</keyword>
<feature type="transmembrane region" description="Helical" evidence="1">
    <location>
        <begin position="5"/>
        <end position="22"/>
    </location>
</feature>